<dbReference type="GO" id="GO:0030313">
    <property type="term" value="C:cell envelope"/>
    <property type="evidence" value="ECO:0007669"/>
    <property type="project" value="TreeGrafter"/>
</dbReference>
<dbReference type="Gene3D" id="2.40.30.170">
    <property type="match status" value="1"/>
</dbReference>
<dbReference type="EMBL" id="FNUT01000005">
    <property type="protein sequence ID" value="SEG11152.1"/>
    <property type="molecule type" value="Genomic_DNA"/>
</dbReference>
<dbReference type="Proteomes" id="UP000236731">
    <property type="component" value="Unassembled WGS sequence"/>
</dbReference>
<dbReference type="GO" id="GO:0015679">
    <property type="term" value="P:plasma membrane copper ion transport"/>
    <property type="evidence" value="ECO:0007669"/>
    <property type="project" value="TreeGrafter"/>
</dbReference>
<dbReference type="NCBIfam" id="TIGR01730">
    <property type="entry name" value="RND_mfp"/>
    <property type="match status" value="1"/>
</dbReference>
<protein>
    <submittedName>
        <fullName evidence="5">RND family efflux transporter, MFP subunit</fullName>
    </submittedName>
</protein>
<feature type="region of interest" description="Disordered" evidence="3">
    <location>
        <begin position="29"/>
        <end position="49"/>
    </location>
</feature>
<dbReference type="AlphaFoldDB" id="A0A1H5XHD4"/>
<evidence type="ECO:0000313" key="5">
    <source>
        <dbReference type="EMBL" id="SEG11152.1"/>
    </source>
</evidence>
<gene>
    <name evidence="5" type="ORF">SAMN05421877_1055</name>
</gene>
<dbReference type="InterPro" id="IPR051909">
    <property type="entry name" value="MFP_Cation_Efflux"/>
</dbReference>
<dbReference type="InterPro" id="IPR006143">
    <property type="entry name" value="RND_pump_MFP"/>
</dbReference>
<dbReference type="GO" id="GO:0060003">
    <property type="term" value="P:copper ion export"/>
    <property type="evidence" value="ECO:0007669"/>
    <property type="project" value="TreeGrafter"/>
</dbReference>
<name>A0A1H5XHD4_9SPHI</name>
<dbReference type="SUPFAM" id="SSF111369">
    <property type="entry name" value="HlyD-like secretion proteins"/>
    <property type="match status" value="1"/>
</dbReference>
<dbReference type="PROSITE" id="PS51257">
    <property type="entry name" value="PROKAR_LIPOPROTEIN"/>
    <property type="match status" value="1"/>
</dbReference>
<reference evidence="6" key="1">
    <citation type="submission" date="2016-10" db="EMBL/GenBank/DDBJ databases">
        <authorList>
            <person name="Varghese N."/>
            <person name="Submissions S."/>
        </authorList>
    </citation>
    <scope>NUCLEOTIDE SEQUENCE [LARGE SCALE GENOMIC DNA]</scope>
    <source>
        <strain evidence="6">DSM 22361</strain>
    </source>
</reference>
<sequence>MNIKSPIYFSLLAIGLLVSLGSCGAKEGKESAEKEEAHGHEHGASEPTTVASLTQEQIKEVGIAFGSIEQKALTATIKANGILRVPNNNRSNVTPLYGGSIRTLNVQLGDQVRKGQVIATIVNPQFIQLQEDYLNTVNEILLAEQELQRQQELNAGNAGIKRNLQSASSNLNILKTKRASLAQQLNVLGISAAKISAGNLRSVIAVVSPINGVVSNVFLKLGSYVDVSSPIVEIVDNSMIHLDLQVFEKDLPHLKIGQDISFTTVNNPDQTYVAKISKLGASFENDSKSIAVHCVVTGDKTDLIDGMNTTGIISMSDVTTPAVPDDAIVEANGKYYIFIETDKKAEENGEHEHAHENEQGHDHDENEAEHDHSKGETHDHEHGITFEKIEVIKGVSNMGYTGITPVQELSPNVKVVIKGAFFINAKMSGAVGHSH</sequence>
<organism evidence="5 6">
    <name type="scientific">Sphingobacterium lactis</name>
    <dbReference type="NCBI Taxonomy" id="797291"/>
    <lineage>
        <taxon>Bacteria</taxon>
        <taxon>Pseudomonadati</taxon>
        <taxon>Bacteroidota</taxon>
        <taxon>Sphingobacteriia</taxon>
        <taxon>Sphingobacteriales</taxon>
        <taxon>Sphingobacteriaceae</taxon>
        <taxon>Sphingobacterium</taxon>
    </lineage>
</organism>
<keyword evidence="6" id="KW-1185">Reference proteome</keyword>
<dbReference type="InterPro" id="IPR058647">
    <property type="entry name" value="BSH_CzcB-like"/>
</dbReference>
<dbReference type="PANTHER" id="PTHR30097:SF4">
    <property type="entry name" value="SLR6042 PROTEIN"/>
    <property type="match status" value="1"/>
</dbReference>
<feature type="compositionally biased region" description="Basic and acidic residues" evidence="3">
    <location>
        <begin position="29"/>
        <end position="44"/>
    </location>
</feature>
<accession>A0A1H5XHD4</accession>
<proteinExistence type="inferred from homology"/>
<keyword evidence="2" id="KW-0813">Transport</keyword>
<comment type="similarity">
    <text evidence="1">Belongs to the membrane fusion protein (MFP) (TC 8.A.1) family.</text>
</comment>
<dbReference type="GO" id="GO:0022857">
    <property type="term" value="F:transmembrane transporter activity"/>
    <property type="evidence" value="ECO:0007669"/>
    <property type="project" value="InterPro"/>
</dbReference>
<dbReference type="Gene3D" id="2.40.50.100">
    <property type="match status" value="1"/>
</dbReference>
<feature type="domain" description="CzcB-like barrel-sandwich hybrid" evidence="4">
    <location>
        <begin position="92"/>
        <end position="236"/>
    </location>
</feature>
<evidence type="ECO:0000256" key="1">
    <source>
        <dbReference type="ARBA" id="ARBA00009477"/>
    </source>
</evidence>
<dbReference type="RefSeq" id="WP_103906174.1">
    <property type="nucleotide sequence ID" value="NZ_CP049246.1"/>
</dbReference>
<dbReference type="GO" id="GO:0016020">
    <property type="term" value="C:membrane"/>
    <property type="evidence" value="ECO:0007669"/>
    <property type="project" value="InterPro"/>
</dbReference>
<evidence type="ECO:0000256" key="2">
    <source>
        <dbReference type="ARBA" id="ARBA00022448"/>
    </source>
</evidence>
<evidence type="ECO:0000313" key="6">
    <source>
        <dbReference type="Proteomes" id="UP000236731"/>
    </source>
</evidence>
<dbReference type="Pfam" id="PF25973">
    <property type="entry name" value="BSH_CzcB"/>
    <property type="match status" value="1"/>
</dbReference>
<dbReference type="PANTHER" id="PTHR30097">
    <property type="entry name" value="CATION EFFLUX SYSTEM PROTEIN CUSB"/>
    <property type="match status" value="1"/>
</dbReference>
<evidence type="ECO:0000256" key="3">
    <source>
        <dbReference type="SAM" id="MobiDB-lite"/>
    </source>
</evidence>
<feature type="region of interest" description="Disordered" evidence="3">
    <location>
        <begin position="346"/>
        <end position="382"/>
    </location>
</feature>
<evidence type="ECO:0000259" key="4">
    <source>
        <dbReference type="Pfam" id="PF25973"/>
    </source>
</evidence>
<dbReference type="OrthoDB" id="9814657at2"/>